<accession>A0A2Z5G152</accession>
<evidence type="ECO:0000313" key="2">
    <source>
        <dbReference type="EMBL" id="AXC12504.1"/>
    </source>
</evidence>
<feature type="transmembrane region" description="Helical" evidence="1">
    <location>
        <begin position="85"/>
        <end position="110"/>
    </location>
</feature>
<name>A0A2Z5G152_9BACT</name>
<keyword evidence="3" id="KW-1185">Reference proteome</keyword>
<reference evidence="2 3" key="1">
    <citation type="journal article" date="2018" name="Front. Microbiol.">
        <title>Hydrolytic Capabilities as a Key to Environmental Success: Chitinolytic and Cellulolytic Acidobacteria From Acidic Sub-arctic Soils and Boreal Peatlands.</title>
        <authorList>
            <person name="Belova S.E."/>
            <person name="Ravin N.V."/>
            <person name="Pankratov T.A."/>
            <person name="Rakitin A.L."/>
            <person name="Ivanova A.A."/>
            <person name="Beletsky A.V."/>
            <person name="Mardanov A.V."/>
            <person name="Sinninghe Damste J.S."/>
            <person name="Dedysh S.N."/>
        </authorList>
    </citation>
    <scope>NUCLEOTIDE SEQUENCE [LARGE SCALE GENOMIC DNA]</scope>
    <source>
        <strain evidence="2 3">SBC82</strain>
    </source>
</reference>
<dbReference type="AlphaFoldDB" id="A0A2Z5G152"/>
<keyword evidence="1" id="KW-0812">Transmembrane</keyword>
<proteinExistence type="predicted"/>
<evidence type="ECO:0000313" key="3">
    <source>
        <dbReference type="Proteomes" id="UP000253606"/>
    </source>
</evidence>
<protein>
    <submittedName>
        <fullName evidence="2">Uncharacterized protein</fullName>
    </submittedName>
</protein>
<organism evidence="2 3">
    <name type="scientific">Acidisarcina polymorpha</name>
    <dbReference type="NCBI Taxonomy" id="2211140"/>
    <lineage>
        <taxon>Bacteria</taxon>
        <taxon>Pseudomonadati</taxon>
        <taxon>Acidobacteriota</taxon>
        <taxon>Terriglobia</taxon>
        <taxon>Terriglobales</taxon>
        <taxon>Acidobacteriaceae</taxon>
        <taxon>Acidisarcina</taxon>
    </lineage>
</organism>
<dbReference type="KEGG" id="abas:ACPOL_3209"/>
<evidence type="ECO:0000256" key="1">
    <source>
        <dbReference type="SAM" id="Phobius"/>
    </source>
</evidence>
<feature type="transmembrane region" description="Helical" evidence="1">
    <location>
        <begin position="151"/>
        <end position="170"/>
    </location>
</feature>
<dbReference type="RefSeq" id="WP_114207700.1">
    <property type="nucleotide sequence ID" value="NZ_CP030840.1"/>
</dbReference>
<dbReference type="EMBL" id="CP030840">
    <property type="protein sequence ID" value="AXC12504.1"/>
    <property type="molecule type" value="Genomic_DNA"/>
</dbReference>
<sequence length="176" mass="18953">MSAIRRITIKLTRIILRHAPADRREWAAAMGAEADSIENDLAALLWLLGSAVAITRMSGHPSRKRLKGISDDMEGAMKSNRQRALGMFSGVGIAVLTALCAFSLLQLLFHLIPSLNPASAPWLAWLVVLALPQIGFFAAATALWQKRRSMALGILLSAVFLGAHVAIHLATHGDGQ</sequence>
<gene>
    <name evidence="2" type="ORF">ACPOL_3209</name>
</gene>
<keyword evidence="1" id="KW-1133">Transmembrane helix</keyword>
<feature type="transmembrane region" description="Helical" evidence="1">
    <location>
        <begin position="122"/>
        <end position="144"/>
    </location>
</feature>
<dbReference type="Proteomes" id="UP000253606">
    <property type="component" value="Chromosome"/>
</dbReference>
<keyword evidence="1" id="KW-0472">Membrane</keyword>